<evidence type="ECO:0000313" key="2">
    <source>
        <dbReference type="Proteomes" id="UP000828048"/>
    </source>
</evidence>
<name>A0ACB7ZJ16_9ERIC</name>
<organism evidence="1 2">
    <name type="scientific">Vaccinium darrowii</name>
    <dbReference type="NCBI Taxonomy" id="229202"/>
    <lineage>
        <taxon>Eukaryota</taxon>
        <taxon>Viridiplantae</taxon>
        <taxon>Streptophyta</taxon>
        <taxon>Embryophyta</taxon>
        <taxon>Tracheophyta</taxon>
        <taxon>Spermatophyta</taxon>
        <taxon>Magnoliopsida</taxon>
        <taxon>eudicotyledons</taxon>
        <taxon>Gunneridae</taxon>
        <taxon>Pentapetalae</taxon>
        <taxon>asterids</taxon>
        <taxon>Ericales</taxon>
        <taxon>Ericaceae</taxon>
        <taxon>Vaccinioideae</taxon>
        <taxon>Vaccinieae</taxon>
        <taxon>Vaccinium</taxon>
    </lineage>
</organism>
<sequence length="227" mass="25392">MEDGDGGHRSSPVSSDELSDLVWQFGTPAGEDFGPQIGTARVDNLGHRFGGLSMALWDGEEIPNPLQHVYKPLLTQNSTCTTMTRFLQLAIVALFHLLVCTQTLSGQQALTSDPYPVRTVLIISAISKPPPLAVHCISGSGEDRGWHQLVEGEIYYFDFTPSDYPAMPTYTCRFISGPKRKVLVLYDEKLAPSCLHNNKYSCFWFVKEEGFYFGNDGRHYLFETSWA</sequence>
<keyword evidence="2" id="KW-1185">Reference proteome</keyword>
<comment type="caution">
    <text evidence="1">The sequence shown here is derived from an EMBL/GenBank/DDBJ whole genome shotgun (WGS) entry which is preliminary data.</text>
</comment>
<reference evidence="1 2" key="1">
    <citation type="journal article" date="2021" name="Hortic Res">
        <title>High-quality reference genome and annotation aids understanding of berry development for evergreen blueberry (Vaccinium darrowii).</title>
        <authorList>
            <person name="Yu J."/>
            <person name="Hulse-Kemp A.M."/>
            <person name="Babiker E."/>
            <person name="Staton M."/>
        </authorList>
    </citation>
    <scope>NUCLEOTIDE SEQUENCE [LARGE SCALE GENOMIC DNA]</scope>
    <source>
        <strain evidence="2">cv. NJ 8807/NJ 8810</strain>
        <tissue evidence="1">Young leaf</tissue>
    </source>
</reference>
<protein>
    <submittedName>
        <fullName evidence="1">Uncharacterized protein</fullName>
    </submittedName>
</protein>
<proteinExistence type="predicted"/>
<accession>A0ACB7ZJ16</accession>
<evidence type="ECO:0000313" key="1">
    <source>
        <dbReference type="EMBL" id="KAH7865464.1"/>
    </source>
</evidence>
<dbReference type="EMBL" id="CM037159">
    <property type="protein sequence ID" value="KAH7865464.1"/>
    <property type="molecule type" value="Genomic_DNA"/>
</dbReference>
<gene>
    <name evidence="1" type="ORF">Vadar_007087</name>
</gene>
<dbReference type="Proteomes" id="UP000828048">
    <property type="component" value="Chromosome 9"/>
</dbReference>